<protein>
    <recommendedName>
        <fullName evidence="3">SH3 domain-containing protein</fullName>
    </recommendedName>
</protein>
<evidence type="ECO:0000313" key="4">
    <source>
        <dbReference type="EMBL" id="KAF7638987.1"/>
    </source>
</evidence>
<organism evidence="4 5">
    <name type="scientific">Meloidogyne graminicola</name>
    <dbReference type="NCBI Taxonomy" id="189291"/>
    <lineage>
        <taxon>Eukaryota</taxon>
        <taxon>Metazoa</taxon>
        <taxon>Ecdysozoa</taxon>
        <taxon>Nematoda</taxon>
        <taxon>Chromadorea</taxon>
        <taxon>Rhabditida</taxon>
        <taxon>Tylenchina</taxon>
        <taxon>Tylenchomorpha</taxon>
        <taxon>Tylenchoidea</taxon>
        <taxon>Meloidogynidae</taxon>
        <taxon>Meloidogyninae</taxon>
        <taxon>Meloidogyne</taxon>
    </lineage>
</organism>
<dbReference type="Pfam" id="PF14604">
    <property type="entry name" value="SH3_9"/>
    <property type="match status" value="1"/>
</dbReference>
<reference evidence="4" key="1">
    <citation type="journal article" date="2020" name="Ecol. Evol.">
        <title>Genome structure and content of the rice root-knot nematode (Meloidogyne graminicola).</title>
        <authorList>
            <person name="Phan N.T."/>
            <person name="Danchin E.G.J."/>
            <person name="Klopp C."/>
            <person name="Perfus-Barbeoch L."/>
            <person name="Kozlowski D.K."/>
            <person name="Koutsovoulos G.D."/>
            <person name="Lopez-Roques C."/>
            <person name="Bouchez O."/>
            <person name="Zahm M."/>
            <person name="Besnard G."/>
            <person name="Bellafiore S."/>
        </authorList>
    </citation>
    <scope>NUCLEOTIDE SEQUENCE</scope>
    <source>
        <strain evidence="4">VN-18</strain>
    </source>
</reference>
<dbReference type="InterPro" id="IPR036028">
    <property type="entry name" value="SH3-like_dom_sf"/>
</dbReference>
<comment type="caution">
    <text evidence="4">The sequence shown here is derived from an EMBL/GenBank/DDBJ whole genome shotgun (WGS) entry which is preliminary data.</text>
</comment>
<proteinExistence type="predicted"/>
<keyword evidence="1 2" id="KW-0728">SH3 domain</keyword>
<evidence type="ECO:0000259" key="3">
    <source>
        <dbReference type="PROSITE" id="PS50002"/>
    </source>
</evidence>
<evidence type="ECO:0000256" key="1">
    <source>
        <dbReference type="ARBA" id="ARBA00022443"/>
    </source>
</evidence>
<dbReference type="Gene3D" id="2.30.30.40">
    <property type="entry name" value="SH3 Domains"/>
    <property type="match status" value="1"/>
</dbReference>
<dbReference type="EMBL" id="JABEBT010000008">
    <property type="protein sequence ID" value="KAF7638987.1"/>
    <property type="molecule type" value="Genomic_DNA"/>
</dbReference>
<evidence type="ECO:0000256" key="2">
    <source>
        <dbReference type="PROSITE-ProRule" id="PRU00192"/>
    </source>
</evidence>
<evidence type="ECO:0000313" key="5">
    <source>
        <dbReference type="Proteomes" id="UP000605970"/>
    </source>
</evidence>
<dbReference type="PROSITE" id="PS50002">
    <property type="entry name" value="SH3"/>
    <property type="match status" value="1"/>
</dbReference>
<keyword evidence="5" id="KW-1185">Reference proteome</keyword>
<dbReference type="Proteomes" id="UP000605970">
    <property type="component" value="Unassembled WGS sequence"/>
</dbReference>
<feature type="domain" description="SH3" evidence="3">
    <location>
        <begin position="1"/>
        <end position="27"/>
    </location>
</feature>
<accession>A0A8S9ZZC1</accession>
<dbReference type="SUPFAM" id="SSF50044">
    <property type="entry name" value="SH3-domain"/>
    <property type="match status" value="1"/>
</dbReference>
<sequence length="27" mass="3042">MVDDGWWYGRAPNGSVGLFPSNYVQLL</sequence>
<dbReference type="InterPro" id="IPR001452">
    <property type="entry name" value="SH3_domain"/>
</dbReference>
<dbReference type="AlphaFoldDB" id="A0A8S9ZZC1"/>
<name>A0A8S9ZZC1_9BILA</name>
<gene>
    <name evidence="4" type="ORF">Mgra_00001513</name>
</gene>